<dbReference type="OrthoDB" id="1550603at2"/>
<sequence length="315" mass="35964">MDRSSIYYQQVQLLIEVLPFISRYDCFALKGGTAINLFVRDLPRLSVDIDLVFLPDLERRAALQMIMSSLEMIASRLMSDLTNIIVVKSFKTNTDALRLIVERTSANRTIQVKIELSPVLRGTVYPPRMLQVTEAVESEFGFAETSVVDLPDLYAGKICAALDRQHPRDLFDVKLLLQQEGLTTEIRKALIIYLISHQRPIAELLKPTFKDISAIYDSEFKSMTEINVSLTELYDTRIQLLELIHAELTDDERKFLITFKSRDPNWSLLGLAQIEQIKKLPAVRWKLHNLNLMNADKHQTALEKLASALLTTSKS</sequence>
<dbReference type="EMBL" id="PIPI01000008">
    <property type="protein sequence ID" value="RUO18648.1"/>
    <property type="molecule type" value="Genomic_DNA"/>
</dbReference>
<evidence type="ECO:0008006" key="3">
    <source>
        <dbReference type="Google" id="ProtNLM"/>
    </source>
</evidence>
<dbReference type="Proteomes" id="UP000288212">
    <property type="component" value="Unassembled WGS sequence"/>
</dbReference>
<name>A0A432VQW2_9GAMM</name>
<accession>A0A432VQW2</accession>
<gene>
    <name evidence="1" type="ORF">CWE06_10415</name>
</gene>
<dbReference type="RefSeq" id="WP_126793839.1">
    <property type="nucleotide sequence ID" value="NZ_PIPI01000008.1"/>
</dbReference>
<comment type="caution">
    <text evidence="1">The sequence shown here is derived from an EMBL/GenBank/DDBJ whole genome shotgun (WGS) entry which is preliminary data.</text>
</comment>
<organism evidence="1 2">
    <name type="scientific">Aliidiomarina haloalkalitolerans</name>
    <dbReference type="NCBI Taxonomy" id="859059"/>
    <lineage>
        <taxon>Bacteria</taxon>
        <taxon>Pseudomonadati</taxon>
        <taxon>Pseudomonadota</taxon>
        <taxon>Gammaproteobacteria</taxon>
        <taxon>Alteromonadales</taxon>
        <taxon>Idiomarinaceae</taxon>
        <taxon>Aliidiomarina</taxon>
    </lineage>
</organism>
<reference evidence="1 2" key="1">
    <citation type="journal article" date="2011" name="Front. Microbiol.">
        <title>Genomic signatures of strain selection and enhancement in Bacillus atrophaeus var. globigii, a historical biowarfare simulant.</title>
        <authorList>
            <person name="Gibbons H.S."/>
            <person name="Broomall S.M."/>
            <person name="McNew L.A."/>
            <person name="Daligault H."/>
            <person name="Chapman C."/>
            <person name="Bruce D."/>
            <person name="Karavis M."/>
            <person name="Krepps M."/>
            <person name="McGregor P.A."/>
            <person name="Hong C."/>
            <person name="Park K.H."/>
            <person name="Akmal A."/>
            <person name="Feldman A."/>
            <person name="Lin J.S."/>
            <person name="Chang W.E."/>
            <person name="Higgs B.W."/>
            <person name="Demirev P."/>
            <person name="Lindquist J."/>
            <person name="Liem A."/>
            <person name="Fochler E."/>
            <person name="Read T.D."/>
            <person name="Tapia R."/>
            <person name="Johnson S."/>
            <person name="Bishop-Lilly K.A."/>
            <person name="Detter C."/>
            <person name="Han C."/>
            <person name="Sozhamannan S."/>
            <person name="Rosenzweig C.N."/>
            <person name="Skowronski E.W."/>
        </authorList>
    </citation>
    <scope>NUCLEOTIDE SEQUENCE [LARGE SCALE GENOMIC DNA]</scope>
    <source>
        <strain evidence="1 2">AK5</strain>
    </source>
</reference>
<dbReference type="AlphaFoldDB" id="A0A432VQW2"/>
<dbReference type="InterPro" id="IPR014942">
    <property type="entry name" value="AbiEii"/>
</dbReference>
<evidence type="ECO:0000313" key="1">
    <source>
        <dbReference type="EMBL" id="RUO18648.1"/>
    </source>
</evidence>
<proteinExistence type="predicted"/>
<protein>
    <recommendedName>
        <fullName evidence="3">Nucleotidyl transferase AbiEii/AbiGii toxin family protein</fullName>
    </recommendedName>
</protein>
<dbReference type="Pfam" id="PF08843">
    <property type="entry name" value="AbiEii"/>
    <property type="match status" value="1"/>
</dbReference>
<dbReference type="Gene3D" id="3.10.450.620">
    <property type="entry name" value="JHP933, nucleotidyltransferase-like core domain"/>
    <property type="match status" value="1"/>
</dbReference>
<evidence type="ECO:0000313" key="2">
    <source>
        <dbReference type="Proteomes" id="UP000288212"/>
    </source>
</evidence>
<keyword evidence="2" id="KW-1185">Reference proteome</keyword>